<name>A0A931E719_9BACT</name>
<evidence type="ECO:0000313" key="3">
    <source>
        <dbReference type="Proteomes" id="UP000628448"/>
    </source>
</evidence>
<reference evidence="2" key="1">
    <citation type="submission" date="2020-11" db="EMBL/GenBank/DDBJ databases">
        <title>Bacterial whole genome sequence for Panacibacter sp. DH6.</title>
        <authorList>
            <person name="Le V."/>
            <person name="Ko S."/>
            <person name="Ahn C.-Y."/>
            <person name="Oh H.-M."/>
        </authorList>
    </citation>
    <scope>NUCLEOTIDE SEQUENCE</scope>
    <source>
        <strain evidence="2">DH6</strain>
    </source>
</reference>
<proteinExistence type="predicted"/>
<accession>A0A931E719</accession>
<feature type="chain" id="PRO_5037342027" evidence="1">
    <location>
        <begin position="20"/>
        <end position="228"/>
    </location>
</feature>
<evidence type="ECO:0000256" key="1">
    <source>
        <dbReference type="SAM" id="SignalP"/>
    </source>
</evidence>
<protein>
    <submittedName>
        <fullName evidence="2">Uncharacterized protein</fullName>
    </submittedName>
</protein>
<dbReference type="AlphaFoldDB" id="A0A931E719"/>
<sequence length="228" mass="26255">MKTMLLALLCYLSTIPLNAQTEEFRVKAGDDITTKISEHGKYRFTAFKQGRIYYDYGKSASAKFNYNYLVEEMQFINPDGDTLSIANPEQVKYVVFDSAIYYYNEGFIELVKNLDSVKIGKKQKLKIVYEKIGAYGQPTNSSAIDNNKFYLENNTFYRLTINQDAIIKKQTTWYIISDKEERPVEADKAGFTKLFPQHKDDIKVFTKENNDALKTADGLARLLSICMK</sequence>
<gene>
    <name evidence="2" type="ORF">I5907_09465</name>
</gene>
<dbReference type="Proteomes" id="UP000628448">
    <property type="component" value="Unassembled WGS sequence"/>
</dbReference>
<keyword evidence="1" id="KW-0732">Signal</keyword>
<dbReference type="EMBL" id="JADWYR010000001">
    <property type="protein sequence ID" value="MBG9376460.1"/>
    <property type="molecule type" value="Genomic_DNA"/>
</dbReference>
<dbReference type="RefSeq" id="WP_196990469.1">
    <property type="nucleotide sequence ID" value="NZ_JADWYR010000001.1"/>
</dbReference>
<feature type="signal peptide" evidence="1">
    <location>
        <begin position="1"/>
        <end position="19"/>
    </location>
</feature>
<keyword evidence="3" id="KW-1185">Reference proteome</keyword>
<organism evidence="2 3">
    <name type="scientific">Panacibacter microcysteis</name>
    <dbReference type="NCBI Taxonomy" id="2793269"/>
    <lineage>
        <taxon>Bacteria</taxon>
        <taxon>Pseudomonadati</taxon>
        <taxon>Bacteroidota</taxon>
        <taxon>Chitinophagia</taxon>
        <taxon>Chitinophagales</taxon>
        <taxon>Chitinophagaceae</taxon>
        <taxon>Panacibacter</taxon>
    </lineage>
</organism>
<comment type="caution">
    <text evidence="2">The sequence shown here is derived from an EMBL/GenBank/DDBJ whole genome shotgun (WGS) entry which is preliminary data.</text>
</comment>
<evidence type="ECO:0000313" key="2">
    <source>
        <dbReference type="EMBL" id="MBG9376460.1"/>
    </source>
</evidence>